<feature type="signal peptide" evidence="1">
    <location>
        <begin position="1"/>
        <end position="30"/>
    </location>
</feature>
<dbReference type="HOGENOM" id="CLU_2382543_0_0_9"/>
<keyword evidence="1" id="KW-0732">Signal</keyword>
<dbReference type="RefSeq" id="WP_022530300.1">
    <property type="nucleotide sequence ID" value="NZ_KI271598.1"/>
</dbReference>
<dbReference type="EMBL" id="KI271598">
    <property type="protein sequence ID" value="ERL64426.1"/>
    <property type="molecule type" value="Genomic_DNA"/>
</dbReference>
<dbReference type="AlphaFoldDB" id="U4TI07"/>
<dbReference type="STRING" id="1231336.L248_0968"/>
<evidence type="ECO:0000256" key="1">
    <source>
        <dbReference type="SAM" id="SignalP"/>
    </source>
</evidence>
<keyword evidence="3" id="KW-1185">Reference proteome</keyword>
<sequence>MKKFLVSLLAVAAVATAGVGVTQSVSSAQAATRTAVKSYHFDRNTFTGEESNFNSYRYETIPAWSEQTGYQNQQIDGAWNFVRYLQTNFYTGFY</sequence>
<feature type="chain" id="PRO_5004655483" evidence="1">
    <location>
        <begin position="31"/>
        <end position="94"/>
    </location>
</feature>
<reference evidence="3" key="1">
    <citation type="journal article" date="2013" name="Genome Announc.">
        <title>Whole-Genome Sequencing of Lactobacillus shenzhenensis Strain LY-73T.</title>
        <authorList>
            <person name="Lin Z."/>
            <person name="Liu Z."/>
            <person name="Yang R."/>
            <person name="Zou Y."/>
            <person name="Wan D."/>
            <person name="Chen J."/>
            <person name="Guo M."/>
            <person name="Zhao J."/>
            <person name="Fang C."/>
            <person name="Yang R."/>
            <person name="Liu F."/>
        </authorList>
    </citation>
    <scope>NUCLEOTIDE SEQUENCE [LARGE SCALE GENOMIC DNA]</scope>
    <source>
        <strain evidence="3">LY-73</strain>
    </source>
</reference>
<evidence type="ECO:0000313" key="3">
    <source>
        <dbReference type="Proteomes" id="UP000030647"/>
    </source>
</evidence>
<dbReference type="Proteomes" id="UP000030647">
    <property type="component" value="Unassembled WGS sequence"/>
</dbReference>
<proteinExistence type="predicted"/>
<gene>
    <name evidence="2" type="ORF">L248_0968</name>
</gene>
<accession>U4TI07</accession>
<dbReference type="eggNOG" id="ENOG50303QX">
    <property type="taxonomic scope" value="Bacteria"/>
</dbReference>
<evidence type="ECO:0000313" key="2">
    <source>
        <dbReference type="EMBL" id="ERL64426.1"/>
    </source>
</evidence>
<organism evidence="2 3">
    <name type="scientific">Schleiferilactobacillus shenzhenensis LY-73</name>
    <dbReference type="NCBI Taxonomy" id="1231336"/>
    <lineage>
        <taxon>Bacteria</taxon>
        <taxon>Bacillati</taxon>
        <taxon>Bacillota</taxon>
        <taxon>Bacilli</taxon>
        <taxon>Lactobacillales</taxon>
        <taxon>Lactobacillaceae</taxon>
        <taxon>Schleiferilactobacillus</taxon>
    </lineage>
</organism>
<name>U4TI07_9LACO</name>
<dbReference type="OrthoDB" id="2224865at2"/>
<protein>
    <submittedName>
        <fullName evidence="2">Uncharacterized protein</fullName>
    </submittedName>
</protein>